<protein>
    <recommendedName>
        <fullName evidence="5">3-methylmercaptopropionyl-CoA ligase</fullName>
        <ecNumber evidence="4">6.2.1.44</ecNumber>
    </recommendedName>
</protein>
<dbReference type="KEGG" id="rpe:RPE_3218"/>
<dbReference type="Pfam" id="PF00501">
    <property type="entry name" value="AMP-binding"/>
    <property type="match status" value="1"/>
</dbReference>
<dbReference type="EC" id="6.2.1.44" evidence="4"/>
<evidence type="ECO:0000259" key="7">
    <source>
        <dbReference type="Pfam" id="PF13193"/>
    </source>
</evidence>
<evidence type="ECO:0000256" key="2">
    <source>
        <dbReference type="ARBA" id="ARBA00022598"/>
    </source>
</evidence>
<evidence type="ECO:0000256" key="4">
    <source>
        <dbReference type="ARBA" id="ARBA00066616"/>
    </source>
</evidence>
<dbReference type="GO" id="GO:0016878">
    <property type="term" value="F:acid-thiol ligase activity"/>
    <property type="evidence" value="ECO:0007669"/>
    <property type="project" value="UniProtKB-ARBA"/>
</dbReference>
<dbReference type="Gene3D" id="3.30.300.30">
    <property type="match status" value="1"/>
</dbReference>
<evidence type="ECO:0000259" key="6">
    <source>
        <dbReference type="Pfam" id="PF00501"/>
    </source>
</evidence>
<dbReference type="Gene3D" id="3.40.50.12780">
    <property type="entry name" value="N-terminal domain of ligase-like"/>
    <property type="match status" value="1"/>
</dbReference>
<dbReference type="OrthoDB" id="9803968at2"/>
<accession>Q07LN1</accession>
<dbReference type="InterPro" id="IPR042099">
    <property type="entry name" value="ANL_N_sf"/>
</dbReference>
<dbReference type="EMBL" id="CP000463">
    <property type="protein sequence ID" value="ABJ07153.1"/>
    <property type="molecule type" value="Genomic_DNA"/>
</dbReference>
<gene>
    <name evidence="8" type="ordered locus">RPE_3218</name>
</gene>
<dbReference type="STRING" id="316055.RPE_3218"/>
<evidence type="ECO:0000256" key="1">
    <source>
        <dbReference type="ARBA" id="ARBA00006432"/>
    </source>
</evidence>
<dbReference type="SUPFAM" id="SSF56801">
    <property type="entry name" value="Acetyl-CoA synthetase-like"/>
    <property type="match status" value="1"/>
</dbReference>
<dbReference type="InterPro" id="IPR000873">
    <property type="entry name" value="AMP-dep_synth/lig_dom"/>
</dbReference>
<name>Q07LN1_RHOP5</name>
<sequence length="511" mass="55258">MNIARWIDRHAAFAPEGSALRFAGESTTYRAFAAEIDATARKLASLGITQGDIVAYLGFNDPALLALLFACGRIGAVLTPLNWRLAAPEHERMLRDCAPRLVLVADEHIAHAEPLRATGNATRWASLSRVPGWLPWQDIVPEGTGLPPREDDGDLPVLLCYTSGATGTPKGVVHTHDSLFWNAVNSAHMHDLTSADRVLTTLPMFHVGGLNILTTPAMHAGASVTLHAKFDPGEAIDTIERERITLTVLVPAQLTAMMAHPRWNRADLSSLRAVTTGSTIVSASFVHEVNARGLRLIQIYGSTETCPVAAYQRVDSAERKAGSAGLPALHCDLRIVDLDGRDVAPGDNGEILVRGRNLMREYLNAPEATAAALRDGWYHTGDIGHLDDEGYLFVAARKSDMIISGGENVYPAEIENILLEFPGIAAASVVGRPDPHWGEAIVAVIVPALGAKVAETEVLALLQGRIARYKHPREIVFMDDLPRNALGKVLKDRLRADLASPLEPAERGQRL</sequence>
<dbReference type="PANTHER" id="PTHR43767">
    <property type="entry name" value="LONG-CHAIN-FATTY-ACID--COA LIGASE"/>
    <property type="match status" value="1"/>
</dbReference>
<dbReference type="InterPro" id="IPR050237">
    <property type="entry name" value="ATP-dep_AMP-bd_enzyme"/>
</dbReference>
<keyword evidence="2 8" id="KW-0436">Ligase</keyword>
<dbReference type="InterPro" id="IPR025110">
    <property type="entry name" value="AMP-bd_C"/>
</dbReference>
<evidence type="ECO:0000256" key="3">
    <source>
        <dbReference type="ARBA" id="ARBA00051915"/>
    </source>
</evidence>
<evidence type="ECO:0000256" key="5">
    <source>
        <dbReference type="ARBA" id="ARBA00067668"/>
    </source>
</evidence>
<feature type="domain" description="AMP-binding enzyme C-terminal" evidence="7">
    <location>
        <begin position="413"/>
        <end position="488"/>
    </location>
</feature>
<dbReference type="InterPro" id="IPR045851">
    <property type="entry name" value="AMP-bd_C_sf"/>
</dbReference>
<dbReference type="AlphaFoldDB" id="Q07LN1"/>
<dbReference type="PANTHER" id="PTHR43767:SF1">
    <property type="entry name" value="NONRIBOSOMAL PEPTIDE SYNTHASE PES1 (EUROFUNG)-RELATED"/>
    <property type="match status" value="1"/>
</dbReference>
<dbReference type="Pfam" id="PF13193">
    <property type="entry name" value="AMP-binding_C"/>
    <property type="match status" value="1"/>
</dbReference>
<organism evidence="8">
    <name type="scientific">Rhodopseudomonas palustris (strain BisA53)</name>
    <dbReference type="NCBI Taxonomy" id="316055"/>
    <lineage>
        <taxon>Bacteria</taxon>
        <taxon>Pseudomonadati</taxon>
        <taxon>Pseudomonadota</taxon>
        <taxon>Alphaproteobacteria</taxon>
        <taxon>Hyphomicrobiales</taxon>
        <taxon>Nitrobacteraceae</taxon>
        <taxon>Rhodopseudomonas</taxon>
    </lineage>
</organism>
<feature type="domain" description="AMP-dependent synthetase/ligase" evidence="6">
    <location>
        <begin position="8"/>
        <end position="363"/>
    </location>
</feature>
<comment type="similarity">
    <text evidence="1">Belongs to the ATP-dependent AMP-binding enzyme family.</text>
</comment>
<dbReference type="HOGENOM" id="CLU_000022_59_0_5"/>
<dbReference type="eggNOG" id="COG0318">
    <property type="taxonomic scope" value="Bacteria"/>
</dbReference>
<proteinExistence type="inferred from homology"/>
<dbReference type="CDD" id="cd17631">
    <property type="entry name" value="FACL_FadD13-like"/>
    <property type="match status" value="1"/>
</dbReference>
<evidence type="ECO:0000313" key="8">
    <source>
        <dbReference type="EMBL" id="ABJ07153.1"/>
    </source>
</evidence>
<comment type="catalytic activity">
    <reaction evidence="3">
        <text>3-(methylsulfanyl)propanoate + ATP + CoA = 3-(methylsulfanyl)propanoyl-CoA + AMP + diphosphate</text>
        <dbReference type="Rhea" id="RHEA:43052"/>
        <dbReference type="ChEBI" id="CHEBI:30616"/>
        <dbReference type="ChEBI" id="CHEBI:33019"/>
        <dbReference type="ChEBI" id="CHEBI:49016"/>
        <dbReference type="ChEBI" id="CHEBI:57287"/>
        <dbReference type="ChEBI" id="CHEBI:82815"/>
        <dbReference type="ChEBI" id="CHEBI:456215"/>
        <dbReference type="EC" id="6.2.1.44"/>
    </reaction>
    <physiologicalReaction direction="left-to-right" evidence="3">
        <dbReference type="Rhea" id="RHEA:43053"/>
    </physiologicalReaction>
</comment>
<dbReference type="FunFam" id="3.30.300.30:FF:000008">
    <property type="entry name" value="2,3-dihydroxybenzoate-AMP ligase"/>
    <property type="match status" value="1"/>
</dbReference>
<reference evidence="8" key="1">
    <citation type="submission" date="2006-09" db="EMBL/GenBank/DDBJ databases">
        <title>Complete sequence of Rhodopseudomonas palustris BisA53.</title>
        <authorList>
            <consortium name="US DOE Joint Genome Institute"/>
            <person name="Copeland A."/>
            <person name="Lucas S."/>
            <person name="Lapidus A."/>
            <person name="Barry K."/>
            <person name="Detter J.C."/>
            <person name="Glavina del Rio T."/>
            <person name="Hammon N."/>
            <person name="Israni S."/>
            <person name="Dalin E."/>
            <person name="Tice H."/>
            <person name="Pitluck S."/>
            <person name="Chain P."/>
            <person name="Malfatti S."/>
            <person name="Shin M."/>
            <person name="Vergez L."/>
            <person name="Schmutz J."/>
            <person name="Larimer F."/>
            <person name="Land M."/>
            <person name="Hauser L."/>
            <person name="Pelletier D.A."/>
            <person name="Kyrpides N."/>
            <person name="Kim E."/>
            <person name="Harwood C.S."/>
            <person name="Oda Y."/>
            <person name="Richardson P."/>
        </authorList>
    </citation>
    <scope>NUCLEOTIDE SEQUENCE [LARGE SCALE GENOMIC DNA]</scope>
    <source>
        <strain evidence="8">BisA53</strain>
    </source>
</reference>